<dbReference type="PRINTS" id="PR00420">
    <property type="entry name" value="RNGMNOXGNASE"/>
</dbReference>
<comment type="cofactor">
    <cofactor evidence="1">
        <name>FAD</name>
        <dbReference type="ChEBI" id="CHEBI:57692"/>
    </cofactor>
</comment>
<evidence type="ECO:0000256" key="6">
    <source>
        <dbReference type="ARBA" id="ARBA00022692"/>
    </source>
</evidence>
<keyword evidence="6 12" id="KW-0812">Transmembrane</keyword>
<dbReference type="PANTHER" id="PTHR10835:SF0">
    <property type="entry name" value="SQUALENE MONOOXYGENASE"/>
    <property type="match status" value="1"/>
</dbReference>
<dbReference type="Pfam" id="PF01266">
    <property type="entry name" value="DAO"/>
    <property type="match status" value="1"/>
</dbReference>
<evidence type="ECO:0000259" key="14">
    <source>
        <dbReference type="Pfam" id="PF08491"/>
    </source>
</evidence>
<keyword evidence="9 12" id="KW-1133">Transmembrane helix</keyword>
<sequence>MDVQFSDGSEDNPYDVLIIGAGVVGSAAAVAFARQGRSVLLLERNLKEPDRIVGELLQPGGVAALEKLGLGGCLEGIDAIPVKGYEIYYQGESITFFYPPVKVTENLQNSWEARGQDANSAVATLPEKVTTRKRRPEGRSFHYGKFVMSLRMEAAGEKNVKVVEATAKELLRDGERIVGVKCLASDGTEQIYFAHLTIAVDGQASKFRSHCHNRKPISRSRFWGLELIDAKLPNYAHAYGVIGSGPPVLIYQIGAHETRILIDVPDVINEAASATGGVKRYIRSSVMPNLPKSVQPAVETALKMGRLRSMPNSWLPADLNHTVGLLILGDAMNMRHPLTGGGMSVGLKDVVLVSQLLTPQIVHSFQDTIFVSKQTKSFHSQRKAHSMSLNVLAQALYTLFLADDPQLQILQRGFIHYIKRGGPSVEEAAGLMGGVVSSPWLLFYQFVLVAMCSLQLYIHDSCATSIWHLPGALVECDLKYNRSNMPEVVTVYDVNKIVHCPRNDGGTSQPAQRGTIDIIWGCFLVLFVCVWAVLHHNVPAKSEGFWTLFARKLRWAILAVSAPEVLSLFAIMQWNAANISVAEMRGIGEYDWTIVHAFYANAGGFILETKDCPAFPINAKSIFYLRSAGWIDTPVITRENIWDRSKADLFAKGVAILQTGWLLIQCIARAIQKIAISPLELFTIAFILPTMATAFFWANKPQNVSEPTIIKPDWLIADVLIAAGEAAKEPYVDTPMDFVEKPTWLGWKRRPSLLHYGGLDSRPLIRIPNDYCPPPPTGKEAFCIWIVSVVHAGVHLIGWTFEFPTYAEALIWRASSLTLLLVMVFGGAVPVVSTQPWFDFSFNLLWIWVIDTKKSTWIRRNMMDLAVDFAYLIYILARLLILMEICLSFRSLPD</sequence>
<dbReference type="GO" id="GO:0004506">
    <property type="term" value="F:squalene monooxygenase activity"/>
    <property type="evidence" value="ECO:0007669"/>
    <property type="project" value="UniProtKB-EC"/>
</dbReference>
<dbReference type="GO" id="GO:0050660">
    <property type="term" value="F:flavin adenine dinucleotide binding"/>
    <property type="evidence" value="ECO:0007669"/>
    <property type="project" value="InterPro"/>
</dbReference>
<name>A0A8H8RN73_9HELO</name>
<dbReference type="EC" id="1.14.14.17" evidence="4"/>
<evidence type="ECO:0000256" key="4">
    <source>
        <dbReference type="ARBA" id="ARBA00012312"/>
    </source>
</evidence>
<evidence type="ECO:0000313" key="15">
    <source>
        <dbReference type="EMBL" id="TVY38087.1"/>
    </source>
</evidence>
<dbReference type="GO" id="GO:0005783">
    <property type="term" value="C:endoplasmic reticulum"/>
    <property type="evidence" value="ECO:0007669"/>
    <property type="project" value="TreeGrafter"/>
</dbReference>
<evidence type="ECO:0000259" key="13">
    <source>
        <dbReference type="Pfam" id="PF01266"/>
    </source>
</evidence>
<keyword evidence="11 12" id="KW-0472">Membrane</keyword>
<accession>A0A8H8RN73</accession>
<comment type="subcellular location">
    <subcellularLocation>
        <location evidence="2">Microsome membrane</location>
        <topology evidence="2">Multi-pass membrane protein</topology>
    </subcellularLocation>
</comment>
<organism evidence="15 16">
    <name type="scientific">Lachnellula occidentalis</name>
    <dbReference type="NCBI Taxonomy" id="215460"/>
    <lineage>
        <taxon>Eukaryota</taxon>
        <taxon>Fungi</taxon>
        <taxon>Dikarya</taxon>
        <taxon>Ascomycota</taxon>
        <taxon>Pezizomycotina</taxon>
        <taxon>Leotiomycetes</taxon>
        <taxon>Helotiales</taxon>
        <taxon>Lachnaceae</taxon>
        <taxon>Lachnellula</taxon>
    </lineage>
</organism>
<evidence type="ECO:0000256" key="5">
    <source>
        <dbReference type="ARBA" id="ARBA00022630"/>
    </source>
</evidence>
<feature type="domain" description="FAD dependent oxidoreductase" evidence="13">
    <location>
        <begin position="15"/>
        <end position="183"/>
    </location>
</feature>
<proteinExistence type="inferred from homology"/>
<dbReference type="OrthoDB" id="3061561at2759"/>
<dbReference type="Proteomes" id="UP000443090">
    <property type="component" value="Unassembled WGS sequence"/>
</dbReference>
<dbReference type="GO" id="GO:0006696">
    <property type="term" value="P:ergosterol biosynthetic process"/>
    <property type="evidence" value="ECO:0007669"/>
    <property type="project" value="TreeGrafter"/>
</dbReference>
<feature type="non-terminal residue" evidence="15">
    <location>
        <position position="1"/>
    </location>
</feature>
<keyword evidence="7" id="KW-0274">FAD</keyword>
<dbReference type="EMBL" id="QGMI01000639">
    <property type="protein sequence ID" value="TVY38087.1"/>
    <property type="molecule type" value="Genomic_DNA"/>
</dbReference>
<dbReference type="Gene3D" id="3.50.50.60">
    <property type="entry name" value="FAD/NAD(P)-binding domain"/>
    <property type="match status" value="1"/>
</dbReference>
<feature type="transmembrane region" description="Helical" evidence="12">
    <location>
        <begin position="784"/>
        <end position="803"/>
    </location>
</feature>
<dbReference type="Pfam" id="PF08491">
    <property type="entry name" value="SE"/>
    <property type="match status" value="1"/>
</dbReference>
<dbReference type="InterPro" id="IPR006076">
    <property type="entry name" value="FAD-dep_OxRdtase"/>
</dbReference>
<evidence type="ECO:0000256" key="12">
    <source>
        <dbReference type="SAM" id="Phobius"/>
    </source>
</evidence>
<comment type="caution">
    <text evidence="15">The sequence shown here is derived from an EMBL/GenBank/DDBJ whole genome shotgun (WGS) entry which is preliminary data.</text>
</comment>
<comment type="similarity">
    <text evidence="3">Belongs to the squalene monooxygenase family.</text>
</comment>
<feature type="transmembrane region" description="Helical" evidence="12">
    <location>
        <begin position="679"/>
        <end position="698"/>
    </location>
</feature>
<keyword evidence="15" id="KW-0503">Monooxygenase</keyword>
<dbReference type="SUPFAM" id="SSF51905">
    <property type="entry name" value="FAD/NAD(P)-binding domain"/>
    <property type="match status" value="1"/>
</dbReference>
<evidence type="ECO:0000256" key="3">
    <source>
        <dbReference type="ARBA" id="ARBA00008802"/>
    </source>
</evidence>
<evidence type="ECO:0000256" key="10">
    <source>
        <dbReference type="ARBA" id="ARBA00023002"/>
    </source>
</evidence>
<feature type="transmembrane region" description="Helical" evidence="12">
    <location>
        <begin position="810"/>
        <end position="832"/>
    </location>
</feature>
<keyword evidence="5" id="KW-0285">Flavoprotein</keyword>
<feature type="transmembrane region" description="Helical" evidence="12">
    <location>
        <begin position="518"/>
        <end position="534"/>
    </location>
</feature>
<dbReference type="PANTHER" id="PTHR10835">
    <property type="entry name" value="SQUALENE MONOOXYGENASE"/>
    <property type="match status" value="1"/>
</dbReference>
<dbReference type="InterPro" id="IPR036188">
    <property type="entry name" value="FAD/NAD-bd_sf"/>
</dbReference>
<evidence type="ECO:0000256" key="1">
    <source>
        <dbReference type="ARBA" id="ARBA00001974"/>
    </source>
</evidence>
<keyword evidence="8" id="KW-0492">Microsome</keyword>
<dbReference type="GO" id="GO:0016020">
    <property type="term" value="C:membrane"/>
    <property type="evidence" value="ECO:0007669"/>
    <property type="project" value="InterPro"/>
</dbReference>
<keyword evidence="8" id="KW-0256">Endoplasmic reticulum</keyword>
<evidence type="ECO:0000313" key="16">
    <source>
        <dbReference type="Proteomes" id="UP000443090"/>
    </source>
</evidence>
<keyword evidence="16" id="KW-1185">Reference proteome</keyword>
<evidence type="ECO:0000256" key="9">
    <source>
        <dbReference type="ARBA" id="ARBA00022989"/>
    </source>
</evidence>
<evidence type="ECO:0000256" key="8">
    <source>
        <dbReference type="ARBA" id="ARBA00022848"/>
    </source>
</evidence>
<protein>
    <recommendedName>
        <fullName evidence="4">squalene monooxygenase</fullName>
        <ecNumber evidence="4">1.14.14.17</ecNumber>
    </recommendedName>
</protein>
<evidence type="ECO:0000256" key="2">
    <source>
        <dbReference type="ARBA" id="ARBA00004154"/>
    </source>
</evidence>
<feature type="domain" description="Squalene epoxidase" evidence="14">
    <location>
        <begin position="193"/>
        <end position="462"/>
    </location>
</feature>
<dbReference type="InterPro" id="IPR040125">
    <property type="entry name" value="Squalene_monox"/>
</dbReference>
<evidence type="ECO:0000256" key="7">
    <source>
        <dbReference type="ARBA" id="ARBA00022827"/>
    </source>
</evidence>
<dbReference type="AlphaFoldDB" id="A0A8H8RN73"/>
<dbReference type="InterPro" id="IPR013698">
    <property type="entry name" value="Squalene_epoxidase"/>
</dbReference>
<feature type="transmembrane region" description="Helical" evidence="12">
    <location>
        <begin position="869"/>
        <end position="889"/>
    </location>
</feature>
<reference evidence="15 16" key="1">
    <citation type="submission" date="2018-05" db="EMBL/GenBank/DDBJ databases">
        <title>Genome sequencing and assembly of the regulated plant pathogen Lachnellula willkommii and related sister species for the development of diagnostic species identification markers.</title>
        <authorList>
            <person name="Giroux E."/>
            <person name="Bilodeau G."/>
        </authorList>
    </citation>
    <scope>NUCLEOTIDE SEQUENCE [LARGE SCALE GENOMIC DNA]</scope>
    <source>
        <strain evidence="15 16">CBS 160.35</strain>
    </source>
</reference>
<evidence type="ECO:0000256" key="11">
    <source>
        <dbReference type="ARBA" id="ARBA00023136"/>
    </source>
</evidence>
<feature type="transmembrane region" description="Helical" evidence="12">
    <location>
        <begin position="555"/>
        <end position="574"/>
    </location>
</feature>
<gene>
    <name evidence="15" type="primary">ERG1</name>
    <name evidence="15" type="ORF">LOCC1_G007972</name>
</gene>
<keyword evidence="10" id="KW-0560">Oxidoreductase</keyword>